<evidence type="ECO:0000256" key="2">
    <source>
        <dbReference type="ARBA" id="ARBA00022618"/>
    </source>
</evidence>
<evidence type="ECO:0000259" key="7">
    <source>
        <dbReference type="Pfam" id="PF08478"/>
    </source>
</evidence>
<keyword evidence="1" id="KW-1003">Cell membrane</keyword>
<keyword evidence="3" id="KW-0812">Transmembrane</keyword>
<proteinExistence type="predicted"/>
<dbReference type="EMBL" id="VGIY01000024">
    <property type="protein sequence ID" value="MBM3316585.1"/>
    <property type="molecule type" value="Genomic_DNA"/>
</dbReference>
<evidence type="ECO:0000256" key="5">
    <source>
        <dbReference type="ARBA" id="ARBA00023306"/>
    </source>
</evidence>
<feature type="compositionally biased region" description="Low complexity" evidence="6">
    <location>
        <begin position="278"/>
        <end position="297"/>
    </location>
</feature>
<feature type="region of interest" description="Disordered" evidence="6">
    <location>
        <begin position="259"/>
        <end position="297"/>
    </location>
</feature>
<feature type="domain" description="POTRA" evidence="7">
    <location>
        <begin position="49"/>
        <end position="114"/>
    </location>
</feature>
<keyword evidence="5" id="KW-0131">Cell cycle</keyword>
<organism evidence="8 9">
    <name type="scientific">Eiseniibacteriota bacterium</name>
    <dbReference type="NCBI Taxonomy" id="2212470"/>
    <lineage>
        <taxon>Bacteria</taxon>
        <taxon>Candidatus Eiseniibacteriota</taxon>
    </lineage>
</organism>
<gene>
    <name evidence="8" type="ORF">FJY75_01905</name>
</gene>
<sequence length="297" mass="31338">MSARDERSRGGRGARWAAALLLLAAVGAAVAAAALPRRLHAGAPIETLEIRIAGPGHLDVQEVRRALGVPPGTPIGAVDPDSACRRLRLALPRVVEARWREGWFERPALEVVERNPVCMIAGPEGRVLEAAEDGILLAPRGEALADLPLLTWAPGAQAALCTAGALLDLPGAPDLLGLLARLRGGHPSLWADLSEARLHPDGGYELFWSDQPTVTRGRGALSAARLQAWSAVLADLRERDERDAVIDLRFKDRIIVSLPESERPPRQARGVVPPPGAAPAGPRPASAAGAPAESQRG</sequence>
<name>A0A937X7H4_UNCEI</name>
<dbReference type="PANTHER" id="PTHR35851">
    <property type="entry name" value="CELL DIVISION PROTEIN FTSQ"/>
    <property type="match status" value="1"/>
</dbReference>
<dbReference type="Pfam" id="PF08478">
    <property type="entry name" value="POTRA_1"/>
    <property type="match status" value="1"/>
</dbReference>
<evidence type="ECO:0000256" key="4">
    <source>
        <dbReference type="ARBA" id="ARBA00022989"/>
    </source>
</evidence>
<keyword evidence="2" id="KW-0132">Cell division</keyword>
<reference evidence="8" key="1">
    <citation type="submission" date="2019-03" db="EMBL/GenBank/DDBJ databases">
        <title>Lake Tanganyika Metagenome-Assembled Genomes (MAGs).</title>
        <authorList>
            <person name="Tran P."/>
        </authorList>
    </citation>
    <scope>NUCLEOTIDE SEQUENCE</scope>
    <source>
        <strain evidence="8">M_DeepCast_400m_m2_100</strain>
    </source>
</reference>
<comment type="caution">
    <text evidence="8">The sequence shown here is derived from an EMBL/GenBank/DDBJ whole genome shotgun (WGS) entry which is preliminary data.</text>
</comment>
<keyword evidence="4" id="KW-0472">Membrane</keyword>
<evidence type="ECO:0000313" key="8">
    <source>
        <dbReference type="EMBL" id="MBM3316585.1"/>
    </source>
</evidence>
<evidence type="ECO:0000256" key="1">
    <source>
        <dbReference type="ARBA" id="ARBA00022475"/>
    </source>
</evidence>
<dbReference type="GO" id="GO:0090529">
    <property type="term" value="P:cell septum assembly"/>
    <property type="evidence" value="ECO:0007669"/>
    <property type="project" value="InterPro"/>
</dbReference>
<dbReference type="InterPro" id="IPR013685">
    <property type="entry name" value="POTRA_FtsQ_type"/>
</dbReference>
<evidence type="ECO:0000256" key="3">
    <source>
        <dbReference type="ARBA" id="ARBA00022692"/>
    </source>
</evidence>
<dbReference type="InterPro" id="IPR026579">
    <property type="entry name" value="FtsQ"/>
</dbReference>
<protein>
    <submittedName>
        <fullName evidence="8">FtsQ-type POTRA domain-containing protein</fullName>
    </submittedName>
</protein>
<accession>A0A937X7H4</accession>
<evidence type="ECO:0000256" key="6">
    <source>
        <dbReference type="SAM" id="MobiDB-lite"/>
    </source>
</evidence>
<keyword evidence="4" id="KW-1133">Transmembrane helix</keyword>
<dbReference type="AlphaFoldDB" id="A0A937X7H4"/>
<evidence type="ECO:0000313" key="9">
    <source>
        <dbReference type="Proteomes" id="UP000748308"/>
    </source>
</evidence>
<dbReference type="PANTHER" id="PTHR35851:SF1">
    <property type="entry name" value="CELL DIVISION PROTEIN FTSQ"/>
    <property type="match status" value="1"/>
</dbReference>
<dbReference type="Proteomes" id="UP000748308">
    <property type="component" value="Unassembled WGS sequence"/>
</dbReference>